<gene>
    <name evidence="2" type="ORF">PIB30_082444</name>
</gene>
<dbReference type="EMBL" id="JASCZI010001268">
    <property type="protein sequence ID" value="MED6114651.1"/>
    <property type="molecule type" value="Genomic_DNA"/>
</dbReference>
<feature type="region of interest" description="Disordered" evidence="1">
    <location>
        <begin position="1"/>
        <end position="31"/>
    </location>
</feature>
<proteinExistence type="predicted"/>
<sequence>MARVKQTRRRPRHTANSPPPPPPLSDTPEEDWFEEESKKKAYFNRLSQIKILLPRYVEDDAIPEDKYPNFWRLIDVQGVVCVSFAIKVFRTAVIIVELRYFSRFAAAAFATVAVEDNLNDEGQGEFE</sequence>
<evidence type="ECO:0000313" key="3">
    <source>
        <dbReference type="Proteomes" id="UP001341840"/>
    </source>
</evidence>
<name>A0ABU6QT92_9FABA</name>
<organism evidence="2 3">
    <name type="scientific">Stylosanthes scabra</name>
    <dbReference type="NCBI Taxonomy" id="79078"/>
    <lineage>
        <taxon>Eukaryota</taxon>
        <taxon>Viridiplantae</taxon>
        <taxon>Streptophyta</taxon>
        <taxon>Embryophyta</taxon>
        <taxon>Tracheophyta</taxon>
        <taxon>Spermatophyta</taxon>
        <taxon>Magnoliopsida</taxon>
        <taxon>eudicotyledons</taxon>
        <taxon>Gunneridae</taxon>
        <taxon>Pentapetalae</taxon>
        <taxon>rosids</taxon>
        <taxon>fabids</taxon>
        <taxon>Fabales</taxon>
        <taxon>Fabaceae</taxon>
        <taxon>Papilionoideae</taxon>
        <taxon>50 kb inversion clade</taxon>
        <taxon>dalbergioids sensu lato</taxon>
        <taxon>Dalbergieae</taxon>
        <taxon>Pterocarpus clade</taxon>
        <taxon>Stylosanthes</taxon>
    </lineage>
</organism>
<evidence type="ECO:0000256" key="1">
    <source>
        <dbReference type="SAM" id="MobiDB-lite"/>
    </source>
</evidence>
<protein>
    <submittedName>
        <fullName evidence="2">Uncharacterized protein</fullName>
    </submittedName>
</protein>
<reference evidence="2 3" key="1">
    <citation type="journal article" date="2023" name="Plants (Basel)">
        <title>Bridging the Gap: Combining Genomics and Transcriptomics Approaches to Understand Stylosanthes scabra, an Orphan Legume from the Brazilian Caatinga.</title>
        <authorList>
            <person name="Ferreira-Neto J.R.C."/>
            <person name="da Silva M.D."/>
            <person name="Binneck E."/>
            <person name="de Melo N.F."/>
            <person name="da Silva R.H."/>
            <person name="de Melo A.L.T.M."/>
            <person name="Pandolfi V."/>
            <person name="Bustamante F.O."/>
            <person name="Brasileiro-Vidal A.C."/>
            <person name="Benko-Iseppon A.M."/>
        </authorList>
    </citation>
    <scope>NUCLEOTIDE SEQUENCE [LARGE SCALE GENOMIC DNA]</scope>
    <source>
        <tissue evidence="2">Leaves</tissue>
    </source>
</reference>
<keyword evidence="3" id="KW-1185">Reference proteome</keyword>
<feature type="compositionally biased region" description="Basic residues" evidence="1">
    <location>
        <begin position="1"/>
        <end position="13"/>
    </location>
</feature>
<comment type="caution">
    <text evidence="2">The sequence shown here is derived from an EMBL/GenBank/DDBJ whole genome shotgun (WGS) entry which is preliminary data.</text>
</comment>
<dbReference type="Proteomes" id="UP001341840">
    <property type="component" value="Unassembled WGS sequence"/>
</dbReference>
<evidence type="ECO:0000313" key="2">
    <source>
        <dbReference type="EMBL" id="MED6114651.1"/>
    </source>
</evidence>
<accession>A0ABU6QT92</accession>